<keyword evidence="1" id="KW-1133">Transmembrane helix</keyword>
<dbReference type="Proteomes" id="UP000824120">
    <property type="component" value="Chromosome 3"/>
</dbReference>
<protein>
    <submittedName>
        <fullName evidence="2">Uncharacterized protein</fullName>
    </submittedName>
</protein>
<keyword evidence="1" id="KW-0812">Transmembrane</keyword>
<gene>
    <name evidence="2" type="ORF">H5410_014509</name>
</gene>
<evidence type="ECO:0000313" key="3">
    <source>
        <dbReference type="Proteomes" id="UP000824120"/>
    </source>
</evidence>
<evidence type="ECO:0000313" key="2">
    <source>
        <dbReference type="EMBL" id="KAG5614685.1"/>
    </source>
</evidence>
<accession>A0A9J5ZR35</accession>
<feature type="transmembrane region" description="Helical" evidence="1">
    <location>
        <begin position="31"/>
        <end position="50"/>
    </location>
</feature>
<evidence type="ECO:0000256" key="1">
    <source>
        <dbReference type="SAM" id="Phobius"/>
    </source>
</evidence>
<keyword evidence="1" id="KW-0472">Membrane</keyword>
<sequence>MFVVHRKPVKKSDVSHGANCTKLLIGMKKKIVAYALVLVMMNMTLMSSFYRIKSFIIGNLLHQGRDVLVRLHRAIKKEDRFDSKLQKLISTNSKGFWFRILDMSYPSESSFWNIKRIMISIFLQQVMNFIPQACCAEKSDEN</sequence>
<comment type="caution">
    <text evidence="2">The sequence shown here is derived from an EMBL/GenBank/DDBJ whole genome shotgun (WGS) entry which is preliminary data.</text>
</comment>
<keyword evidence="3" id="KW-1185">Reference proteome</keyword>
<organism evidence="2 3">
    <name type="scientific">Solanum commersonii</name>
    <name type="common">Commerson's wild potato</name>
    <name type="synonym">Commerson's nightshade</name>
    <dbReference type="NCBI Taxonomy" id="4109"/>
    <lineage>
        <taxon>Eukaryota</taxon>
        <taxon>Viridiplantae</taxon>
        <taxon>Streptophyta</taxon>
        <taxon>Embryophyta</taxon>
        <taxon>Tracheophyta</taxon>
        <taxon>Spermatophyta</taxon>
        <taxon>Magnoliopsida</taxon>
        <taxon>eudicotyledons</taxon>
        <taxon>Gunneridae</taxon>
        <taxon>Pentapetalae</taxon>
        <taxon>asterids</taxon>
        <taxon>lamiids</taxon>
        <taxon>Solanales</taxon>
        <taxon>Solanaceae</taxon>
        <taxon>Solanoideae</taxon>
        <taxon>Solaneae</taxon>
        <taxon>Solanum</taxon>
    </lineage>
</organism>
<dbReference type="AlphaFoldDB" id="A0A9J5ZR35"/>
<name>A0A9J5ZR35_SOLCO</name>
<dbReference type="EMBL" id="JACXVP010000003">
    <property type="protein sequence ID" value="KAG5614685.1"/>
    <property type="molecule type" value="Genomic_DNA"/>
</dbReference>
<proteinExistence type="predicted"/>
<reference evidence="2 3" key="1">
    <citation type="submission" date="2020-09" db="EMBL/GenBank/DDBJ databases">
        <title>De no assembly of potato wild relative species, Solanum commersonii.</title>
        <authorList>
            <person name="Cho K."/>
        </authorList>
    </citation>
    <scope>NUCLEOTIDE SEQUENCE [LARGE SCALE GENOMIC DNA]</scope>
    <source>
        <strain evidence="2">LZ3.2</strain>
        <tissue evidence="2">Leaf</tissue>
    </source>
</reference>